<dbReference type="Proteomes" id="UP000680679">
    <property type="component" value="Plasmid pAt1"/>
</dbReference>
<gene>
    <name evidence="1" type="ORF">Atep_30420</name>
</gene>
<dbReference type="EMBL" id="AP024564">
    <property type="protein sequence ID" value="BCU08365.1"/>
    <property type="molecule type" value="Genomic_DNA"/>
</dbReference>
<organism evidence="1 2">
    <name type="scientific">Allochromatium tepidum</name>
    <dbReference type="NCBI Taxonomy" id="553982"/>
    <lineage>
        <taxon>Bacteria</taxon>
        <taxon>Pseudomonadati</taxon>
        <taxon>Pseudomonadota</taxon>
        <taxon>Gammaproteobacteria</taxon>
        <taxon>Chromatiales</taxon>
        <taxon>Chromatiaceae</taxon>
        <taxon>Allochromatium</taxon>
    </lineage>
</organism>
<reference evidence="1 2" key="1">
    <citation type="submission" date="2021-04" db="EMBL/GenBank/DDBJ databases">
        <title>Complete genome sequencing of Allochromatium tepidum strain NZ.</title>
        <authorList>
            <person name="Tsukatani Y."/>
            <person name="Mori H."/>
        </authorList>
    </citation>
    <scope>NUCLEOTIDE SEQUENCE [LARGE SCALE GENOMIC DNA]</scope>
    <source>
        <strain evidence="1 2">NZ</strain>
        <plasmid evidence="1 2">pAt1</plasmid>
    </source>
</reference>
<evidence type="ECO:0000313" key="2">
    <source>
        <dbReference type="Proteomes" id="UP000680679"/>
    </source>
</evidence>
<evidence type="ECO:0000313" key="1">
    <source>
        <dbReference type="EMBL" id="BCU08365.1"/>
    </source>
</evidence>
<keyword evidence="2" id="KW-1185">Reference proteome</keyword>
<keyword evidence="1" id="KW-0614">Plasmid</keyword>
<name>A0ABN6GEI6_9GAMM</name>
<proteinExistence type="predicted"/>
<geneLocation type="plasmid" evidence="1 2">
    <name>pAt1</name>
</geneLocation>
<accession>A0ABN6GEI6</accession>
<sequence>MKNEEKIKNCFLLLDILPALKDGVLRRTG</sequence>
<protein>
    <submittedName>
        <fullName evidence="1">Uncharacterized protein</fullName>
    </submittedName>
</protein>